<evidence type="ECO:0000313" key="1">
    <source>
        <dbReference type="EMBL" id="MBE9461566.1"/>
    </source>
</evidence>
<organism evidence="1 2">
    <name type="scientific">Dyadobacter subterraneus</name>
    <dbReference type="NCBI Taxonomy" id="2773304"/>
    <lineage>
        <taxon>Bacteria</taxon>
        <taxon>Pseudomonadati</taxon>
        <taxon>Bacteroidota</taxon>
        <taxon>Cytophagia</taxon>
        <taxon>Cytophagales</taxon>
        <taxon>Spirosomataceae</taxon>
        <taxon>Dyadobacter</taxon>
    </lineage>
</organism>
<proteinExistence type="predicted"/>
<sequence length="184" mass="21312">MIRILSILLFGLLLYNAVGYSVVYLCESNHTISSKKQNYIETNAYSQDIVIKIPVPLPYQTNWKSSETVEGVIQHNGNYYQIKTRQLINDTLYVHCELDQNARERFSSLVSNIINEVRGMPSDPHKTSHATILKNFVKEYLSLDRKHTFYLLEWSETAVLAKDHYVYHASKTHRRILSPPPELA</sequence>
<gene>
    <name evidence="1" type="ORF">IEE83_06700</name>
</gene>
<reference evidence="2" key="1">
    <citation type="submission" date="2023-07" db="EMBL/GenBank/DDBJ databases">
        <title>Dyadobacter sp. nov 'subterranea' isolated from contaminted grondwater.</title>
        <authorList>
            <person name="Szabo I."/>
            <person name="Al-Omari J."/>
            <person name="Szerdahelyi S.G."/>
            <person name="Rado J."/>
        </authorList>
    </citation>
    <scope>NUCLEOTIDE SEQUENCE [LARGE SCALE GENOMIC DNA]</scope>
    <source>
        <strain evidence="2">UP-52</strain>
    </source>
</reference>
<comment type="caution">
    <text evidence="1">The sequence shown here is derived from an EMBL/GenBank/DDBJ whole genome shotgun (WGS) entry which is preliminary data.</text>
</comment>
<keyword evidence="2" id="KW-1185">Reference proteome</keyword>
<dbReference type="EMBL" id="JACYGY010000001">
    <property type="protein sequence ID" value="MBE9461566.1"/>
    <property type="molecule type" value="Genomic_DNA"/>
</dbReference>
<evidence type="ECO:0000313" key="2">
    <source>
        <dbReference type="Proteomes" id="UP000634134"/>
    </source>
</evidence>
<dbReference type="RefSeq" id="WP_194119838.1">
    <property type="nucleotide sequence ID" value="NZ_JACYGY010000001.1"/>
</dbReference>
<protein>
    <submittedName>
        <fullName evidence="1">Uncharacterized protein</fullName>
    </submittedName>
</protein>
<dbReference type="Proteomes" id="UP000634134">
    <property type="component" value="Unassembled WGS sequence"/>
</dbReference>
<name>A0ABR9W9H0_9BACT</name>
<accession>A0ABR9W9H0</accession>